<name>A0A9P6MN83_9FUNG</name>
<comment type="caution">
    <text evidence="1">The sequence shown here is derived from an EMBL/GenBank/DDBJ whole genome shotgun (WGS) entry which is preliminary data.</text>
</comment>
<evidence type="ECO:0000313" key="2">
    <source>
        <dbReference type="Proteomes" id="UP000703661"/>
    </source>
</evidence>
<feature type="non-terminal residue" evidence="1">
    <location>
        <position position="539"/>
    </location>
</feature>
<reference evidence="1" key="1">
    <citation type="journal article" date="2020" name="Fungal Divers.">
        <title>Resolving the Mortierellaceae phylogeny through synthesis of multi-gene phylogenetics and phylogenomics.</title>
        <authorList>
            <person name="Vandepol N."/>
            <person name="Liber J."/>
            <person name="Desiro A."/>
            <person name="Na H."/>
            <person name="Kennedy M."/>
            <person name="Barry K."/>
            <person name="Grigoriev I.V."/>
            <person name="Miller A.N."/>
            <person name="O'Donnell K."/>
            <person name="Stajich J.E."/>
            <person name="Bonito G."/>
        </authorList>
    </citation>
    <scope>NUCLEOTIDE SEQUENCE</scope>
    <source>
        <strain evidence="1">NRRL 2769</strain>
    </source>
</reference>
<accession>A0A9P6MN83</accession>
<keyword evidence="2" id="KW-1185">Reference proteome</keyword>
<organism evidence="1 2">
    <name type="scientific">Entomortierella chlamydospora</name>
    <dbReference type="NCBI Taxonomy" id="101097"/>
    <lineage>
        <taxon>Eukaryota</taxon>
        <taxon>Fungi</taxon>
        <taxon>Fungi incertae sedis</taxon>
        <taxon>Mucoromycota</taxon>
        <taxon>Mortierellomycotina</taxon>
        <taxon>Mortierellomycetes</taxon>
        <taxon>Mortierellales</taxon>
        <taxon>Mortierellaceae</taxon>
        <taxon>Entomortierella</taxon>
    </lineage>
</organism>
<dbReference type="EMBL" id="JAAAID010002198">
    <property type="protein sequence ID" value="KAG0007748.1"/>
    <property type="molecule type" value="Genomic_DNA"/>
</dbReference>
<protein>
    <submittedName>
        <fullName evidence="1">Uncharacterized protein</fullName>
    </submittedName>
</protein>
<sequence length="539" mass="61460">MKRSWSLEVAQRKKREKPSIEENGVELLQPKIFGRKVRKLANDYFFKAAEWSLNGFATAIFTSDPECSSTNAANIWIRSLRYISENPRISSSQGTLAGVLRRMRRAAVKAKIVQIRQLELKRQSHKQLDVTKVTVENFRLRDEHWTEAMARYKGEGEEEAEIGDVDVDELDDNTGEFSVASMEPPKQVVRIVGLGEPSSRSHHPHWTIKGDDLSKALMGSRMIMVKNHETLQRPEEILQLNFIFTRDVILGLAKRDVHPEFPAALCKPIRCPQILMCISELSLKACCGSHTNTKKEWRRLEREYLEHCEEEYSALADLVRSQLEHLLLGAELWSPLQYTASKSKGNEDSFFCNIVKPLLHATFGEYEGIKIRGKGDHLSCNPALDRELLYPDYSITVDCYDKTKGEHYLVICEAKPPGASQKELDADYIKLLNMMKLGLDRQIKQGYNKPAVVGFLVQGWKVLVFHICLEHEAIYEIKSIGHFDLIVDRMQLCKLINICPVLLEAKHIMKASMKNLQQRPSSTTSPLAPLMRPSYDIGP</sequence>
<proteinExistence type="predicted"/>
<gene>
    <name evidence="1" type="ORF">BGZ80_004272</name>
</gene>
<evidence type="ECO:0000313" key="1">
    <source>
        <dbReference type="EMBL" id="KAG0007748.1"/>
    </source>
</evidence>
<dbReference type="Proteomes" id="UP000703661">
    <property type="component" value="Unassembled WGS sequence"/>
</dbReference>
<dbReference type="AlphaFoldDB" id="A0A9P6MN83"/>